<dbReference type="Pfam" id="PF19630">
    <property type="entry name" value="DUF6134"/>
    <property type="match status" value="1"/>
</dbReference>
<evidence type="ECO:0000313" key="2">
    <source>
        <dbReference type="Proteomes" id="UP000286954"/>
    </source>
</evidence>
<sequence>MSKFAQQPGARLMKPLAILASTIALSFSLPAAHAAIPADPAGGETIQFNVYRGNSSFGTHEVRFQRNGDELIAEVSVRLRAGFGPVTVFRYEHDSVERWRDGQLVALEGETLKDGSRFPVEAVRNGAGIVSEGVLPEGEQHTAELPGDIIPSSHWRGYEEDLRRILNTEHGDAMEVSISDMGMEEIEADGGTIQARRIRLEGTLTVDLWYDENGFWAGCEFEARGQRIRYVRQANPVA</sequence>
<dbReference type="Proteomes" id="UP000286954">
    <property type="component" value="Chromosome"/>
</dbReference>
<dbReference type="KEGG" id="gak:X907_1647"/>
<dbReference type="InterPro" id="IPR045767">
    <property type="entry name" value="DUF6134"/>
</dbReference>
<dbReference type="EMBL" id="CP018911">
    <property type="protein sequence ID" value="AZU04179.1"/>
    <property type="molecule type" value="Genomic_DNA"/>
</dbReference>
<name>A0A3T0EA44_9PROT</name>
<keyword evidence="2" id="KW-1185">Reference proteome</keyword>
<proteinExistence type="predicted"/>
<gene>
    <name evidence="1" type="ORF">X907_1647</name>
</gene>
<organism evidence="1 2">
    <name type="scientific">Glycocaulis alkaliphilus</name>
    <dbReference type="NCBI Taxonomy" id="1434191"/>
    <lineage>
        <taxon>Bacteria</taxon>
        <taxon>Pseudomonadati</taxon>
        <taxon>Pseudomonadota</taxon>
        <taxon>Alphaproteobacteria</taxon>
        <taxon>Maricaulales</taxon>
        <taxon>Maricaulaceae</taxon>
        <taxon>Glycocaulis</taxon>
    </lineage>
</organism>
<reference evidence="1 2" key="1">
    <citation type="submission" date="2016-12" db="EMBL/GenBank/DDBJ databases">
        <title>The genome of dimorphic prosthecate Glycocaulis alkaliphilus 6b-8t, isolated from crude oil dictates its adaptability in petroleum environments.</title>
        <authorList>
            <person name="Wu X.-L."/>
            <person name="Geng S."/>
        </authorList>
    </citation>
    <scope>NUCLEOTIDE SEQUENCE [LARGE SCALE GENOMIC DNA]</scope>
    <source>
        <strain evidence="1 2">6B-8</strain>
    </source>
</reference>
<protein>
    <submittedName>
        <fullName evidence="1">Uncharacterized protein</fullName>
    </submittedName>
</protein>
<evidence type="ECO:0000313" key="1">
    <source>
        <dbReference type="EMBL" id="AZU04179.1"/>
    </source>
</evidence>
<accession>A0A3T0EA44</accession>
<dbReference type="AlphaFoldDB" id="A0A3T0EA44"/>